<sequence length="380" mass="43924">SQQLVFTVYDSIFESKLLNISCKFEYTDRYPIIIFTDESGQCESNSDNLIQATLTDDLDRFHSKILTNFNDSNIYLIPFLALKLIFQCDGVFVPNIDFSVYKGQKMFQGQSRKDLVIFPAQQFVSSGQNNFSIESVDFQNRYQKRSDRIAMKADQQSCVKIINLQLCSLKGVLKLQTVNKKDNSTIDDVQIHILANPVQITSLSNTQIENKVFTAQRKINILVNDERFQKLEEFWEMDSNQLKLSLQPILYLKFNVKDSFGQNITNLIINIDNYNGINKVLLPKRYFGQKINLKINDSRFLTKFIAIQTDQKEFQEIDISVCNYLYVGNAIGIVIGTVTAVLIIILVIFLIIRKKKQNEMLLPIIDDEHEEFIENEKEAK</sequence>
<dbReference type="EMBL" id="GDID01007393">
    <property type="protein sequence ID" value="JAP89213.1"/>
    <property type="molecule type" value="Transcribed_RNA"/>
</dbReference>
<name>A0A146JX43_9EUKA</name>
<evidence type="ECO:0008006" key="3">
    <source>
        <dbReference type="Google" id="ProtNLM"/>
    </source>
</evidence>
<keyword evidence="1" id="KW-1133">Transmembrane helix</keyword>
<reference evidence="2" key="1">
    <citation type="submission" date="2015-07" db="EMBL/GenBank/DDBJ databases">
        <title>Adaptation to a free-living lifestyle via gene acquisitions in the diplomonad Trepomonas sp. PC1.</title>
        <authorList>
            <person name="Xu F."/>
            <person name="Jerlstrom-Hultqvist J."/>
            <person name="Kolisko M."/>
            <person name="Simpson A.G.B."/>
            <person name="Roger A.J."/>
            <person name="Svard S.G."/>
            <person name="Andersson J.O."/>
        </authorList>
    </citation>
    <scope>NUCLEOTIDE SEQUENCE</scope>
    <source>
        <strain evidence="2">PC1</strain>
    </source>
</reference>
<keyword evidence="1" id="KW-0812">Transmembrane</keyword>
<organism evidence="2">
    <name type="scientific">Trepomonas sp. PC1</name>
    <dbReference type="NCBI Taxonomy" id="1076344"/>
    <lineage>
        <taxon>Eukaryota</taxon>
        <taxon>Metamonada</taxon>
        <taxon>Diplomonadida</taxon>
        <taxon>Hexamitidae</taxon>
        <taxon>Hexamitinae</taxon>
        <taxon>Trepomonas</taxon>
    </lineage>
</organism>
<dbReference type="AlphaFoldDB" id="A0A146JX43"/>
<protein>
    <recommendedName>
        <fullName evidence="3">Transmembrane protein</fullName>
    </recommendedName>
</protein>
<keyword evidence="1" id="KW-0472">Membrane</keyword>
<accession>A0A146JX43</accession>
<gene>
    <name evidence="2" type="ORF">TPC1_31292</name>
</gene>
<feature type="non-terminal residue" evidence="2">
    <location>
        <position position="1"/>
    </location>
</feature>
<evidence type="ECO:0000256" key="1">
    <source>
        <dbReference type="SAM" id="Phobius"/>
    </source>
</evidence>
<feature type="transmembrane region" description="Helical" evidence="1">
    <location>
        <begin position="324"/>
        <end position="352"/>
    </location>
</feature>
<evidence type="ECO:0000313" key="2">
    <source>
        <dbReference type="EMBL" id="JAP89213.1"/>
    </source>
</evidence>
<proteinExistence type="predicted"/>